<dbReference type="InterPro" id="IPR013243">
    <property type="entry name" value="SCA7_dom"/>
</dbReference>
<feature type="compositionally biased region" description="Gly residues" evidence="1">
    <location>
        <begin position="247"/>
        <end position="257"/>
    </location>
</feature>
<dbReference type="Pfam" id="PF08313">
    <property type="entry name" value="SCA7"/>
    <property type="match status" value="1"/>
</dbReference>
<evidence type="ECO:0000313" key="3">
    <source>
        <dbReference type="EMBL" id="CAE6346207.1"/>
    </source>
</evidence>
<dbReference type="InterPro" id="IPR037804">
    <property type="entry name" value="SGF73"/>
</dbReference>
<reference evidence="3" key="1">
    <citation type="submission" date="2021-01" db="EMBL/GenBank/DDBJ databases">
        <authorList>
            <person name="Kaushik A."/>
        </authorList>
    </citation>
    <scope>NUCLEOTIDE SEQUENCE</scope>
    <source>
        <strain evidence="3">AG1-1A</strain>
    </source>
</reference>
<dbReference type="Gene3D" id="6.10.140.670">
    <property type="match status" value="1"/>
</dbReference>
<dbReference type="Proteomes" id="UP000663840">
    <property type="component" value="Unassembled WGS sequence"/>
</dbReference>
<feature type="region of interest" description="Disordered" evidence="1">
    <location>
        <begin position="208"/>
        <end position="257"/>
    </location>
</feature>
<feature type="region of interest" description="Disordered" evidence="1">
    <location>
        <begin position="1"/>
        <end position="50"/>
    </location>
</feature>
<protein>
    <recommendedName>
        <fullName evidence="2">SCA7 domain-containing protein</fullName>
    </recommendedName>
</protein>
<dbReference type="GO" id="GO:1904802">
    <property type="term" value="P:RITS complex assembly"/>
    <property type="evidence" value="ECO:0007669"/>
    <property type="project" value="TreeGrafter"/>
</dbReference>
<accession>A0A8H2WAR0</accession>
<dbReference type="EMBL" id="CAJMWR010000113">
    <property type="protein sequence ID" value="CAE6346207.1"/>
    <property type="molecule type" value="Genomic_DNA"/>
</dbReference>
<name>A0A8H2WAR0_9AGAM</name>
<feature type="region of interest" description="Disordered" evidence="1">
    <location>
        <begin position="104"/>
        <end position="149"/>
    </location>
</feature>
<dbReference type="PANTHER" id="PTHR47805:SF1">
    <property type="entry name" value="SAGA-ASSOCIATED FACTOR 73"/>
    <property type="match status" value="1"/>
</dbReference>
<dbReference type="PANTHER" id="PTHR47805">
    <property type="entry name" value="SAGA-ASSOCIATED FACTOR 73"/>
    <property type="match status" value="1"/>
</dbReference>
<gene>
    <name evidence="3" type="ORF">RDB_LOCUS6256</name>
</gene>
<evidence type="ECO:0000259" key="2">
    <source>
        <dbReference type="PROSITE" id="PS51505"/>
    </source>
</evidence>
<feature type="compositionally biased region" description="Basic and acidic residues" evidence="1">
    <location>
        <begin position="104"/>
        <end position="128"/>
    </location>
</feature>
<feature type="compositionally biased region" description="Basic and acidic residues" evidence="1">
    <location>
        <begin position="208"/>
        <end position="236"/>
    </location>
</feature>
<dbReference type="GO" id="GO:0031048">
    <property type="term" value="P:regulatory ncRNA-mediated heterochromatin formation"/>
    <property type="evidence" value="ECO:0007669"/>
    <property type="project" value="TreeGrafter"/>
</dbReference>
<organism evidence="3 4">
    <name type="scientific">Rhizoctonia solani</name>
    <dbReference type="NCBI Taxonomy" id="456999"/>
    <lineage>
        <taxon>Eukaryota</taxon>
        <taxon>Fungi</taxon>
        <taxon>Dikarya</taxon>
        <taxon>Basidiomycota</taxon>
        <taxon>Agaricomycotina</taxon>
        <taxon>Agaricomycetes</taxon>
        <taxon>Cantharellales</taxon>
        <taxon>Ceratobasidiaceae</taxon>
        <taxon>Rhizoctonia</taxon>
    </lineage>
</organism>
<dbReference type="GO" id="GO:0000124">
    <property type="term" value="C:SAGA complex"/>
    <property type="evidence" value="ECO:0007669"/>
    <property type="project" value="InterPro"/>
</dbReference>
<proteinExistence type="predicted"/>
<dbReference type="PROSITE" id="PS51505">
    <property type="entry name" value="SCA7"/>
    <property type="match status" value="1"/>
</dbReference>
<evidence type="ECO:0000256" key="1">
    <source>
        <dbReference type="SAM" id="MobiDB-lite"/>
    </source>
</evidence>
<dbReference type="GO" id="GO:0006357">
    <property type="term" value="P:regulation of transcription by RNA polymerase II"/>
    <property type="evidence" value="ECO:0007669"/>
    <property type="project" value="TreeGrafter"/>
</dbReference>
<sequence>MSRVSTTMPLRLRSPSASSDDAPSLTFNWDNVGRPLTPDSTVSDNAPSPPANLLPIEDMYVYGAAPLIQPPAGIVRCRECDKPLLATALATHAVNCAEIRAGGDKTKLKEDGSTSKKRKSDGDEPDGPKKKKSKKEAAKSGKGARIKGPLNLDKHCGVINKNGMPCARNITCKVHGMNAKRAVQGRTKSYDQLFIEHKRATDPNYVEPVKRETKAEKKAKKDRERELKKAEKEAVAAKKRKHPGAPHQGGGGGGINGAGALGVSGGAGGQVRGASTDYESGLDTDVEMDVLIRSVRATRPVPLADRDNVGNWFIARNEWLRSTRDLLGDALGGAGFSARRIG</sequence>
<feature type="domain" description="SCA7" evidence="2">
    <location>
        <begin position="143"/>
        <end position="209"/>
    </location>
</feature>
<feature type="compositionally biased region" description="Low complexity" evidence="1">
    <location>
        <begin position="9"/>
        <end position="25"/>
    </location>
</feature>
<comment type="caution">
    <text evidence="3">The sequence shown here is derived from an EMBL/GenBank/DDBJ whole genome shotgun (WGS) entry which is preliminary data.</text>
</comment>
<dbReference type="AlphaFoldDB" id="A0A8H2WAR0"/>
<evidence type="ECO:0000313" key="4">
    <source>
        <dbReference type="Proteomes" id="UP000663840"/>
    </source>
</evidence>